<sequence>MSPADTPIDSSMDPMHESSEPQRSASAGAGDPSPYQAHLNRVADAERQAEAKERMVRPSSLLDVKAWWRALSAKQQLRCKQAGIGLAIALLGYGLYTASSASKSPDATPAGTTKLDMGAGLRGDSLETKLHGDLQAIRDGQQQIADRVTAIEEGKVTPGSKAGSTPQDMGELPAALPDPDIPGSPPVSTRDHRRSGDSEIDSLPVPPTGASAAAPAAPPAPPVEKTVGAIGAATSSVAMAAGGKDSPPDSKKKIRTIFLPPGFMKARLLTGIDALASKDATQNPEPLIARVQAPAVLPNDVKANLAGCFVIGNATGSLAKERVEVQLVSLSCVDFDEHSVVDQPIKGFFVDTDGKKGLSGKVVTRAGAALARSFIAGTVSGFASAVEGSFGSTSTSALGSVRTLDAGDAAKTSIAGGLSKSSDKLTDFYLDLARQAGPIVEVGAAKDVVVVIQEGVTLEIKPTAGVKF</sequence>
<organism evidence="2 3">
    <name type="scientific">Novosphingobium album</name>
    <name type="common">ex Liu et al. 2023</name>
    <dbReference type="NCBI Taxonomy" id="3031130"/>
    <lineage>
        <taxon>Bacteria</taxon>
        <taxon>Pseudomonadati</taxon>
        <taxon>Pseudomonadota</taxon>
        <taxon>Alphaproteobacteria</taxon>
        <taxon>Sphingomonadales</taxon>
        <taxon>Sphingomonadaceae</taxon>
        <taxon>Novosphingobium</taxon>
    </lineage>
</organism>
<accession>A0ABT5WXL6</accession>
<dbReference type="EMBL" id="JARESE010000083">
    <property type="protein sequence ID" value="MDE8654458.1"/>
    <property type="molecule type" value="Genomic_DNA"/>
</dbReference>
<dbReference type="InterPro" id="IPR005498">
    <property type="entry name" value="T4SS_VirB10/TraB/TrbI"/>
</dbReference>
<gene>
    <name evidence="2" type="ORF">PYV00_22430</name>
</gene>
<evidence type="ECO:0000313" key="2">
    <source>
        <dbReference type="EMBL" id="MDE8654458.1"/>
    </source>
</evidence>
<evidence type="ECO:0000313" key="3">
    <source>
        <dbReference type="Proteomes" id="UP001216253"/>
    </source>
</evidence>
<feature type="region of interest" description="Disordered" evidence="1">
    <location>
        <begin position="1"/>
        <end position="40"/>
    </location>
</feature>
<proteinExistence type="predicted"/>
<keyword evidence="3" id="KW-1185">Reference proteome</keyword>
<reference evidence="2 3" key="1">
    <citation type="submission" date="2023-03" db="EMBL/GenBank/DDBJ databases">
        <title>NovoSphingobium album sp. nov. isolated from polycyclic aromatic hydrocarbons- and heavy-metal polluted soil.</title>
        <authorList>
            <person name="Liu Z."/>
            <person name="Wang K."/>
        </authorList>
    </citation>
    <scope>NUCLEOTIDE SEQUENCE [LARGE SCALE GENOMIC DNA]</scope>
    <source>
        <strain evidence="2 3">H3SJ31-1</strain>
    </source>
</reference>
<feature type="region of interest" description="Disordered" evidence="1">
    <location>
        <begin position="151"/>
        <end position="225"/>
    </location>
</feature>
<protein>
    <submittedName>
        <fullName evidence="2">TraB/VirB10 family protein</fullName>
    </submittedName>
</protein>
<dbReference type="RefSeq" id="WP_275230573.1">
    <property type="nucleotide sequence ID" value="NZ_JARESE010000083.1"/>
</dbReference>
<dbReference type="Proteomes" id="UP001216253">
    <property type="component" value="Unassembled WGS sequence"/>
</dbReference>
<dbReference type="CDD" id="cd16430">
    <property type="entry name" value="TraB"/>
    <property type="match status" value="1"/>
</dbReference>
<comment type="caution">
    <text evidence="2">The sequence shown here is derived from an EMBL/GenBank/DDBJ whole genome shotgun (WGS) entry which is preliminary data.</text>
</comment>
<name>A0ABT5WXL6_9SPHN</name>
<evidence type="ECO:0000256" key="1">
    <source>
        <dbReference type="SAM" id="MobiDB-lite"/>
    </source>
</evidence>
<dbReference type="Pfam" id="PF03743">
    <property type="entry name" value="TrbI"/>
    <property type="match status" value="1"/>
</dbReference>